<feature type="signal peptide" evidence="8">
    <location>
        <begin position="1"/>
        <end position="20"/>
    </location>
</feature>
<evidence type="ECO:0000256" key="3">
    <source>
        <dbReference type="ARBA" id="ARBA00012646"/>
    </source>
</evidence>
<keyword evidence="6" id="KW-1015">Disulfide bond</keyword>
<dbReference type="EMBL" id="JARQZJ010000100">
    <property type="protein sequence ID" value="KAK9886472.1"/>
    <property type="molecule type" value="Genomic_DNA"/>
</dbReference>
<keyword evidence="7" id="KW-0325">Glycoprotein</keyword>
<dbReference type="PANTHER" id="PTHR11567">
    <property type="entry name" value="ACID PHOSPHATASE-RELATED"/>
    <property type="match status" value="1"/>
</dbReference>
<dbReference type="EC" id="3.1.3.2" evidence="3"/>
<dbReference type="InterPro" id="IPR000560">
    <property type="entry name" value="His_Pase_clade-2"/>
</dbReference>
<dbReference type="GO" id="GO:0003993">
    <property type="term" value="F:acid phosphatase activity"/>
    <property type="evidence" value="ECO:0007669"/>
    <property type="project" value="UniProtKB-EC"/>
</dbReference>
<dbReference type="Proteomes" id="UP001431783">
    <property type="component" value="Unassembled WGS sequence"/>
</dbReference>
<comment type="caution">
    <text evidence="9">The sequence shown here is derived from an EMBL/GenBank/DDBJ whole genome shotgun (WGS) entry which is preliminary data.</text>
</comment>
<evidence type="ECO:0000313" key="10">
    <source>
        <dbReference type="Proteomes" id="UP001431783"/>
    </source>
</evidence>
<accession>A0AAW1V2F9</accession>
<protein>
    <recommendedName>
        <fullName evidence="3">acid phosphatase</fullName>
        <ecNumber evidence="3">3.1.3.2</ecNumber>
    </recommendedName>
</protein>
<gene>
    <name evidence="9" type="ORF">WA026_016755</name>
</gene>
<keyword evidence="10" id="KW-1185">Reference proteome</keyword>
<comment type="similarity">
    <text evidence="2">Belongs to the histidine acid phosphatase family.</text>
</comment>
<sequence length="364" mass="42336">MALVLTLSVLFLGVVHLSTAEDQLLAVNMLYRHGDRTPSKFYPNDPYQDPALWPNPMGQLTNMGKRQHYELGQWIRNRYNGFLSQTYEKDEIYIRSSDVDRCLMSAASNVAGLYPPVGKDLWQNDIIWQPIPIHSIPKMNDDIAEFKTSCSIFRKQVKKVISEYFKEYDEKNEIIYDYLTEVTGKKIKNFKSASSIYDTLHVEKIYNFTLPEWSIPLFSKLKEYNALAKKVLTYTPKLNRLANGRLFDNIINQFTYFANETDCTVDKPEKFRVFSAHDTQVSSILNGLRVPHESDIPYAATIIFELRRTEQGQIYVNTLFKSQPQVADLIEIRGCDKNCDFDKFLYVMKPLSLTEKEFKEECEN</sequence>
<dbReference type="InterPro" id="IPR033379">
    <property type="entry name" value="Acid_Pase_AS"/>
</dbReference>
<dbReference type="PROSITE" id="PS00616">
    <property type="entry name" value="HIS_ACID_PHOSPHAT_1"/>
    <property type="match status" value="1"/>
</dbReference>
<dbReference type="Gene3D" id="3.40.50.1240">
    <property type="entry name" value="Phosphoglycerate mutase-like"/>
    <property type="match status" value="1"/>
</dbReference>
<dbReference type="InterPro" id="IPR050645">
    <property type="entry name" value="Histidine_acid_phosphatase"/>
</dbReference>
<evidence type="ECO:0000313" key="9">
    <source>
        <dbReference type="EMBL" id="KAK9886472.1"/>
    </source>
</evidence>
<feature type="chain" id="PRO_5043721671" description="acid phosphatase" evidence="8">
    <location>
        <begin position="21"/>
        <end position="364"/>
    </location>
</feature>
<dbReference type="AlphaFoldDB" id="A0AAW1V2F9"/>
<evidence type="ECO:0000256" key="4">
    <source>
        <dbReference type="ARBA" id="ARBA00022729"/>
    </source>
</evidence>
<organism evidence="9 10">
    <name type="scientific">Henosepilachna vigintioctopunctata</name>
    <dbReference type="NCBI Taxonomy" id="420089"/>
    <lineage>
        <taxon>Eukaryota</taxon>
        <taxon>Metazoa</taxon>
        <taxon>Ecdysozoa</taxon>
        <taxon>Arthropoda</taxon>
        <taxon>Hexapoda</taxon>
        <taxon>Insecta</taxon>
        <taxon>Pterygota</taxon>
        <taxon>Neoptera</taxon>
        <taxon>Endopterygota</taxon>
        <taxon>Coleoptera</taxon>
        <taxon>Polyphaga</taxon>
        <taxon>Cucujiformia</taxon>
        <taxon>Coccinelloidea</taxon>
        <taxon>Coccinellidae</taxon>
        <taxon>Epilachninae</taxon>
        <taxon>Epilachnini</taxon>
        <taxon>Henosepilachna</taxon>
    </lineage>
</organism>
<proteinExistence type="inferred from homology"/>
<dbReference type="Pfam" id="PF00328">
    <property type="entry name" value="His_Phos_2"/>
    <property type="match status" value="1"/>
</dbReference>
<comment type="catalytic activity">
    <reaction evidence="1">
        <text>a phosphate monoester + H2O = an alcohol + phosphate</text>
        <dbReference type="Rhea" id="RHEA:15017"/>
        <dbReference type="ChEBI" id="CHEBI:15377"/>
        <dbReference type="ChEBI" id="CHEBI:30879"/>
        <dbReference type="ChEBI" id="CHEBI:43474"/>
        <dbReference type="ChEBI" id="CHEBI:67140"/>
        <dbReference type="EC" id="3.1.3.2"/>
    </reaction>
</comment>
<keyword evidence="5" id="KW-0378">Hydrolase</keyword>
<dbReference type="CDD" id="cd07061">
    <property type="entry name" value="HP_HAP_like"/>
    <property type="match status" value="1"/>
</dbReference>
<evidence type="ECO:0000256" key="6">
    <source>
        <dbReference type="ARBA" id="ARBA00023157"/>
    </source>
</evidence>
<evidence type="ECO:0000256" key="5">
    <source>
        <dbReference type="ARBA" id="ARBA00022801"/>
    </source>
</evidence>
<evidence type="ECO:0000256" key="8">
    <source>
        <dbReference type="SAM" id="SignalP"/>
    </source>
</evidence>
<name>A0AAW1V2F9_9CUCU</name>
<dbReference type="SUPFAM" id="SSF53254">
    <property type="entry name" value="Phosphoglycerate mutase-like"/>
    <property type="match status" value="1"/>
</dbReference>
<dbReference type="InterPro" id="IPR029033">
    <property type="entry name" value="His_PPase_superfam"/>
</dbReference>
<evidence type="ECO:0000256" key="7">
    <source>
        <dbReference type="ARBA" id="ARBA00023180"/>
    </source>
</evidence>
<reference evidence="9 10" key="1">
    <citation type="submission" date="2023-03" db="EMBL/GenBank/DDBJ databases">
        <title>Genome insight into feeding habits of ladybird beetles.</title>
        <authorList>
            <person name="Li H.-S."/>
            <person name="Huang Y.-H."/>
            <person name="Pang H."/>
        </authorList>
    </citation>
    <scope>NUCLEOTIDE SEQUENCE [LARGE SCALE GENOMIC DNA]</scope>
    <source>
        <strain evidence="9">SYSU_2023b</strain>
        <tissue evidence="9">Whole body</tissue>
    </source>
</reference>
<keyword evidence="4 8" id="KW-0732">Signal</keyword>
<evidence type="ECO:0000256" key="1">
    <source>
        <dbReference type="ARBA" id="ARBA00000032"/>
    </source>
</evidence>
<dbReference type="PANTHER" id="PTHR11567:SF211">
    <property type="entry name" value="PROSTATIC ACID PHOSPHATASE"/>
    <property type="match status" value="1"/>
</dbReference>
<evidence type="ECO:0000256" key="2">
    <source>
        <dbReference type="ARBA" id="ARBA00005375"/>
    </source>
</evidence>